<evidence type="ECO:0000256" key="1">
    <source>
        <dbReference type="SAM" id="SignalP"/>
    </source>
</evidence>
<evidence type="ECO:0000313" key="2">
    <source>
        <dbReference type="EMBL" id="JAA71604.1"/>
    </source>
</evidence>
<accession>A0A0K8RM62</accession>
<dbReference type="AlphaFoldDB" id="A0A0K8RM62"/>
<dbReference type="EMBL" id="GADI01002204">
    <property type="protein sequence ID" value="JAA71604.1"/>
    <property type="molecule type" value="mRNA"/>
</dbReference>
<sequence>MTLIMFVVIGLLAIQTLYLVECSRRDRGRQTKNLFPCRQLCKGKEDMCRPPCPNCKGGAWAPYECA</sequence>
<reference evidence="2" key="1">
    <citation type="submission" date="2012-12" db="EMBL/GenBank/DDBJ databases">
        <title>Identification and characterization of a phenylalanine ammonia-lyase gene family in Isatis indigotica Fort.</title>
        <authorList>
            <person name="Liu Q."/>
            <person name="Chen J."/>
            <person name="Zhou X."/>
            <person name="Di P."/>
            <person name="Xiao Y."/>
            <person name="Xuan H."/>
            <person name="Zhang L."/>
            <person name="Chen W."/>
        </authorList>
    </citation>
    <scope>NUCLEOTIDE SEQUENCE</scope>
    <source>
        <tissue evidence="2">Salivary gland</tissue>
    </source>
</reference>
<protein>
    <submittedName>
        <fullName evidence="2">Putative 5.3 kDa protein</fullName>
    </submittedName>
</protein>
<feature type="signal peptide" evidence="1">
    <location>
        <begin position="1"/>
        <end position="22"/>
    </location>
</feature>
<feature type="chain" id="PRO_5005518655" evidence="1">
    <location>
        <begin position="23"/>
        <end position="66"/>
    </location>
</feature>
<keyword evidence="1" id="KW-0732">Signal</keyword>
<proteinExistence type="evidence at transcript level"/>
<organism evidence="2">
    <name type="scientific">Ixodes ricinus</name>
    <name type="common">Common tick</name>
    <name type="synonym">Acarus ricinus</name>
    <dbReference type="NCBI Taxonomy" id="34613"/>
    <lineage>
        <taxon>Eukaryota</taxon>
        <taxon>Metazoa</taxon>
        <taxon>Ecdysozoa</taxon>
        <taxon>Arthropoda</taxon>
        <taxon>Chelicerata</taxon>
        <taxon>Arachnida</taxon>
        <taxon>Acari</taxon>
        <taxon>Parasitiformes</taxon>
        <taxon>Ixodida</taxon>
        <taxon>Ixodoidea</taxon>
        <taxon>Ixodidae</taxon>
        <taxon>Ixodinae</taxon>
        <taxon>Ixodes</taxon>
    </lineage>
</organism>
<name>A0A0K8RM62_IXORI</name>